<accession>A0ABW0DKA2</accession>
<dbReference type="RefSeq" id="WP_344646144.1">
    <property type="nucleotide sequence ID" value="NZ_BAAASS010000030.1"/>
</dbReference>
<evidence type="ECO:0000313" key="2">
    <source>
        <dbReference type="Proteomes" id="UP001596156"/>
    </source>
</evidence>
<gene>
    <name evidence="1" type="ORF">ACFPN6_35400</name>
</gene>
<evidence type="ECO:0000313" key="1">
    <source>
        <dbReference type="EMBL" id="MFC5229746.1"/>
    </source>
</evidence>
<comment type="caution">
    <text evidence="1">The sequence shown here is derived from an EMBL/GenBank/DDBJ whole genome shotgun (WGS) entry which is preliminary data.</text>
</comment>
<dbReference type="EMBL" id="JBHSKL010000057">
    <property type="protein sequence ID" value="MFC5229746.1"/>
    <property type="molecule type" value="Genomic_DNA"/>
</dbReference>
<reference evidence="2" key="1">
    <citation type="journal article" date="2019" name="Int. J. Syst. Evol. Microbiol.">
        <title>The Global Catalogue of Microorganisms (GCM) 10K type strain sequencing project: providing services to taxonomists for standard genome sequencing and annotation.</title>
        <authorList>
            <consortium name="The Broad Institute Genomics Platform"/>
            <consortium name="The Broad Institute Genome Sequencing Center for Infectious Disease"/>
            <person name="Wu L."/>
            <person name="Ma J."/>
        </authorList>
    </citation>
    <scope>NUCLEOTIDE SEQUENCE [LARGE SCALE GENOMIC DNA]</scope>
    <source>
        <strain evidence="2">CCM 8479</strain>
    </source>
</reference>
<organism evidence="1 2">
    <name type="scientific">Streptomyces fimbriatus</name>
    <dbReference type="NCBI Taxonomy" id="68197"/>
    <lineage>
        <taxon>Bacteria</taxon>
        <taxon>Bacillati</taxon>
        <taxon>Actinomycetota</taxon>
        <taxon>Actinomycetes</taxon>
        <taxon>Kitasatosporales</taxon>
        <taxon>Streptomycetaceae</taxon>
        <taxon>Streptomyces</taxon>
    </lineage>
</organism>
<sequence length="67" mass="7458">MTGQLAGVLPWEGRRDAWADGDDPEPHRSPVLRNFAKWVAQSGSGSHDPQVRAAVRHWLVERSLSGR</sequence>
<keyword evidence="2" id="KW-1185">Reference proteome</keyword>
<dbReference type="Proteomes" id="UP001596156">
    <property type="component" value="Unassembled WGS sequence"/>
</dbReference>
<name>A0ABW0DKA2_STRFI</name>
<proteinExistence type="predicted"/>
<protein>
    <submittedName>
        <fullName evidence="1">Uncharacterized protein</fullName>
    </submittedName>
</protein>